<evidence type="ECO:0000259" key="3">
    <source>
        <dbReference type="PROSITE" id="PS50893"/>
    </source>
</evidence>
<gene>
    <name evidence="4" type="ORF">SAMN04487988_101491</name>
</gene>
<name>A0A1I2PG55_9BACT</name>
<protein>
    <submittedName>
        <fullName evidence="4">Molybdate transport system ATP-binding protein</fullName>
    </submittedName>
</protein>
<dbReference type="RefSeq" id="WP_092788642.1">
    <property type="nucleotide sequence ID" value="NZ_FOPC01000001.1"/>
</dbReference>
<dbReference type="InterPro" id="IPR027417">
    <property type="entry name" value="P-loop_NTPase"/>
</dbReference>
<dbReference type="AlphaFoldDB" id="A0A1I2PG55"/>
<dbReference type="PANTHER" id="PTHR43158">
    <property type="entry name" value="SKFA PEPTIDE EXPORT ATP-BINDING PROTEIN SKFE"/>
    <property type="match status" value="1"/>
</dbReference>
<dbReference type="GO" id="GO:0016887">
    <property type="term" value="F:ATP hydrolysis activity"/>
    <property type="evidence" value="ECO:0007669"/>
    <property type="project" value="InterPro"/>
</dbReference>
<dbReference type="InterPro" id="IPR003439">
    <property type="entry name" value="ABC_transporter-like_ATP-bd"/>
</dbReference>
<reference evidence="5" key="1">
    <citation type="submission" date="2016-10" db="EMBL/GenBank/DDBJ databases">
        <authorList>
            <person name="Varghese N."/>
            <person name="Submissions S."/>
        </authorList>
    </citation>
    <scope>NUCLEOTIDE SEQUENCE [LARGE SCALE GENOMIC DNA]</scope>
    <source>
        <strain evidence="5">DSM 19315</strain>
    </source>
</reference>
<keyword evidence="2 4" id="KW-0067">ATP-binding</keyword>
<dbReference type="Proteomes" id="UP000199642">
    <property type="component" value="Unassembled WGS sequence"/>
</dbReference>
<dbReference type="Pfam" id="PF00005">
    <property type="entry name" value="ABC_tran"/>
    <property type="match status" value="2"/>
</dbReference>
<dbReference type="GO" id="GO:0005524">
    <property type="term" value="F:ATP binding"/>
    <property type="evidence" value="ECO:0007669"/>
    <property type="project" value="UniProtKB-KW"/>
</dbReference>
<dbReference type="PROSITE" id="PS50893">
    <property type="entry name" value="ABC_TRANSPORTER_2"/>
    <property type="match status" value="2"/>
</dbReference>
<feature type="domain" description="ABC transporter" evidence="3">
    <location>
        <begin position="276"/>
        <end position="497"/>
    </location>
</feature>
<proteinExistence type="predicted"/>
<dbReference type="Gene3D" id="3.40.50.300">
    <property type="entry name" value="P-loop containing nucleotide triphosphate hydrolases"/>
    <property type="match status" value="2"/>
</dbReference>
<dbReference type="SMART" id="SM00382">
    <property type="entry name" value="AAA"/>
    <property type="match status" value="1"/>
</dbReference>
<evidence type="ECO:0000313" key="4">
    <source>
        <dbReference type="EMBL" id="SFG12411.1"/>
    </source>
</evidence>
<keyword evidence="1" id="KW-0547">Nucleotide-binding</keyword>
<dbReference type="SUPFAM" id="SSF52540">
    <property type="entry name" value="P-loop containing nucleoside triphosphate hydrolases"/>
    <property type="match status" value="2"/>
</dbReference>
<dbReference type="InterPro" id="IPR003593">
    <property type="entry name" value="AAA+_ATPase"/>
</dbReference>
<sequence length="497" mass="56649">MSSSLIDINRCEVHYKRIQVVDSLSFSWEKGQHWAIIAESGSLQTAFVETIRGNSVILKGAISRDFAADYLEKEAETKQLASYRDLISYISQAYVFRNKSNLQNFYFQQRFNATESEESDTVTEYLNKISGQKSGKWTVGSVLELMKLTDLADKSLLKLSNGESRRLAIAGGLLRQPSLFIMDHPMTGLDVQTRLDFGGILKRISDSGIHVLMTTTADEIPEGITHVAELHSHGIRKIWTRDDFHFQSAGQLRKAWDWRDLNHLLPETRNNQDCLIDLRKVSIRYGEKRILQEVDWRVNAGEKWLLQGPNGSGKSTLISLLIGENPQAYSQEIYLFGKKRGTGESIWDIKRPVGFMAPELARFFPTNQTCRKVILSGLFDTMGLFKKPTESQEDAAKGWMKFFELSEDSDRLFSRLPLEKQRWALLARALIKQPALLVLDEASQGMDTIQRQLFKDTVTKVCERYSPALIFVSHYEEDVPEVIDRIIKLKEGQASLV</sequence>
<evidence type="ECO:0000313" key="5">
    <source>
        <dbReference type="Proteomes" id="UP000199642"/>
    </source>
</evidence>
<accession>A0A1I2PG55</accession>
<dbReference type="OrthoDB" id="9789994at2"/>
<dbReference type="EMBL" id="FOPC01000001">
    <property type="protein sequence ID" value="SFG12411.1"/>
    <property type="molecule type" value="Genomic_DNA"/>
</dbReference>
<organism evidence="4 5">
    <name type="scientific">Algoriphagus hitonicola</name>
    <dbReference type="NCBI Taxonomy" id="435880"/>
    <lineage>
        <taxon>Bacteria</taxon>
        <taxon>Pseudomonadati</taxon>
        <taxon>Bacteroidota</taxon>
        <taxon>Cytophagia</taxon>
        <taxon>Cytophagales</taxon>
        <taxon>Cyclobacteriaceae</taxon>
        <taxon>Algoriphagus</taxon>
    </lineage>
</organism>
<feature type="domain" description="ABC transporter" evidence="3">
    <location>
        <begin position="3"/>
        <end position="257"/>
    </location>
</feature>
<keyword evidence="5" id="KW-1185">Reference proteome</keyword>
<dbReference type="PANTHER" id="PTHR43158:SF2">
    <property type="entry name" value="SKFA PEPTIDE EXPORT ATP-BINDING PROTEIN SKFE"/>
    <property type="match status" value="1"/>
</dbReference>
<dbReference type="STRING" id="435880.SAMN04487988_101491"/>
<evidence type="ECO:0000256" key="1">
    <source>
        <dbReference type="ARBA" id="ARBA00022741"/>
    </source>
</evidence>
<evidence type="ECO:0000256" key="2">
    <source>
        <dbReference type="ARBA" id="ARBA00022840"/>
    </source>
</evidence>